<dbReference type="EMBL" id="CAJMXA010004108">
    <property type="protein sequence ID" value="CAE6534700.1"/>
    <property type="molecule type" value="Genomic_DNA"/>
</dbReference>
<accession>A0A8H3DPC0</accession>
<dbReference type="SMART" id="SM00320">
    <property type="entry name" value="WD40"/>
    <property type="match status" value="1"/>
</dbReference>
<comment type="caution">
    <text evidence="1">The sequence shown here is derived from an EMBL/GenBank/DDBJ whole genome shotgun (WGS) entry which is preliminary data.</text>
</comment>
<proteinExistence type="predicted"/>
<dbReference type="InterPro" id="IPR001680">
    <property type="entry name" value="WD40_rpt"/>
</dbReference>
<dbReference type="InterPro" id="IPR011047">
    <property type="entry name" value="Quinoprotein_ADH-like_sf"/>
</dbReference>
<evidence type="ECO:0000313" key="2">
    <source>
        <dbReference type="Proteomes" id="UP000663853"/>
    </source>
</evidence>
<dbReference type="Gene3D" id="2.130.10.10">
    <property type="entry name" value="YVTN repeat-like/Quinoprotein amine dehydrogenase"/>
    <property type="match status" value="1"/>
</dbReference>
<gene>
    <name evidence="1" type="ORF">RDB_LOCUS175559</name>
</gene>
<sequence length="620" mass="69085">MTLPERVQSRLSALSQRLRQCQAELKLLDAEERFEEHDALCEGDFMSIFRDTCVLVKEEHVSNPPYFPELISEVQKIHNRGIGYAYGIGDLYDFMASWAHDDAAGRTLIVDRSEAALSLPHATIPMMLEMLNIDPEIAMQKVGKIRPDPWHSSMKRHPKSTLLARFRPDLPTLTATSSTPLAASIYDARCEVTSIDSISPIKLRMSRGNSCMAMIGAYGHKNRAPGLNFCLPHDSLGVRFLDPGLSDVATQIALDEDLQMIFVGDRDRVKSFAWGDDEGLYPHLYPVHTLDSKRSDGPIATLPNGRIIRAGVGGVASWNSAELDTHAFDGTVIGDEIDPERTFRDDPSEIELSSGSPRDSFIRFTDLPNLTPVVWELLPAKSSTLLCAEYFDLIKYGCVSIDLEHGGKTTARYLGHGGAVSDFSVSATDPQMFLTACHDGYARLFDVRQPLPVITLDACGADAFCEAVVLAHPDGIPTIFTGTGKHEQIKVWDIRARTPVYELATGNNAVKSLAWDSKRNCLYAATECAYMDRLGYHHDYRPGNIPKHSGESEEEELHDGDYERCWPIGAWHAEDYFGYTFDAGDHRICKFIHRYAFKEDPDLAVLPAYGDARVTEYDPF</sequence>
<reference evidence="1" key="1">
    <citation type="submission" date="2021-01" db="EMBL/GenBank/DDBJ databases">
        <authorList>
            <person name="Kaushik A."/>
        </authorList>
    </citation>
    <scope>NUCLEOTIDE SEQUENCE</scope>
    <source>
        <strain evidence="1">AG6-10EEA</strain>
    </source>
</reference>
<dbReference type="InterPro" id="IPR015943">
    <property type="entry name" value="WD40/YVTN_repeat-like_dom_sf"/>
</dbReference>
<protein>
    <submittedName>
        <fullName evidence="1">Uncharacterized protein</fullName>
    </submittedName>
</protein>
<dbReference type="SUPFAM" id="SSF50998">
    <property type="entry name" value="Quinoprotein alcohol dehydrogenase-like"/>
    <property type="match status" value="1"/>
</dbReference>
<dbReference type="AlphaFoldDB" id="A0A8H3DPC0"/>
<dbReference type="Proteomes" id="UP000663853">
    <property type="component" value="Unassembled WGS sequence"/>
</dbReference>
<organism evidence="1 2">
    <name type="scientific">Rhizoctonia solani</name>
    <dbReference type="NCBI Taxonomy" id="456999"/>
    <lineage>
        <taxon>Eukaryota</taxon>
        <taxon>Fungi</taxon>
        <taxon>Dikarya</taxon>
        <taxon>Basidiomycota</taxon>
        <taxon>Agaricomycotina</taxon>
        <taxon>Agaricomycetes</taxon>
        <taxon>Cantharellales</taxon>
        <taxon>Ceratobasidiaceae</taxon>
        <taxon>Rhizoctonia</taxon>
    </lineage>
</organism>
<evidence type="ECO:0000313" key="1">
    <source>
        <dbReference type="EMBL" id="CAE6534700.1"/>
    </source>
</evidence>
<name>A0A8H3DPC0_9AGAM</name>